<dbReference type="EMBL" id="JAIXMP010000027">
    <property type="protein sequence ID" value="KAI9252933.1"/>
    <property type="molecule type" value="Genomic_DNA"/>
</dbReference>
<proteinExistence type="predicted"/>
<evidence type="ECO:0000313" key="1">
    <source>
        <dbReference type="EMBL" id="KAI9252933.1"/>
    </source>
</evidence>
<evidence type="ECO:0000313" key="2">
    <source>
        <dbReference type="Proteomes" id="UP001209540"/>
    </source>
</evidence>
<sequence>MTTNSIQSQVNGCWTIKKSSLDIRAEINPKPDQILANAPHYYTIGYHILRLNLGVERTAFRQTLFHEQTFNSEICMFIANECGFSNQSITIEAYYAYKESALARVEARRQYERRVIREVAKDSTERGHRQLLENEQRATSRRYFTRFTSLKKWFFWTTKILNVCTQEGNLLNIHVHSGRREDETLESLSENLDILNKSHYLDFSILNSPS</sequence>
<reference evidence="1" key="1">
    <citation type="journal article" date="2022" name="IScience">
        <title>Evolution of zygomycete secretomes and the origins of terrestrial fungal ecologies.</title>
        <authorList>
            <person name="Chang Y."/>
            <person name="Wang Y."/>
            <person name="Mondo S."/>
            <person name="Ahrendt S."/>
            <person name="Andreopoulos W."/>
            <person name="Barry K."/>
            <person name="Beard J."/>
            <person name="Benny G.L."/>
            <person name="Blankenship S."/>
            <person name="Bonito G."/>
            <person name="Cuomo C."/>
            <person name="Desiro A."/>
            <person name="Gervers K.A."/>
            <person name="Hundley H."/>
            <person name="Kuo A."/>
            <person name="LaButti K."/>
            <person name="Lang B.F."/>
            <person name="Lipzen A."/>
            <person name="O'Donnell K."/>
            <person name="Pangilinan J."/>
            <person name="Reynolds N."/>
            <person name="Sandor L."/>
            <person name="Smith M.E."/>
            <person name="Tsang A."/>
            <person name="Grigoriev I.V."/>
            <person name="Stajich J.E."/>
            <person name="Spatafora J.W."/>
        </authorList>
    </citation>
    <scope>NUCLEOTIDE SEQUENCE</scope>
    <source>
        <strain evidence="1">RSA 2281</strain>
    </source>
</reference>
<gene>
    <name evidence="1" type="ORF">BDA99DRAFT_540923</name>
</gene>
<name>A0AAD5PA81_9FUNG</name>
<dbReference type="Proteomes" id="UP001209540">
    <property type="component" value="Unassembled WGS sequence"/>
</dbReference>
<dbReference type="AlphaFoldDB" id="A0AAD5PA81"/>
<comment type="caution">
    <text evidence="1">The sequence shown here is derived from an EMBL/GenBank/DDBJ whole genome shotgun (WGS) entry which is preliminary data.</text>
</comment>
<protein>
    <submittedName>
        <fullName evidence="1">Uncharacterized protein</fullName>
    </submittedName>
</protein>
<organism evidence="1 2">
    <name type="scientific">Phascolomyces articulosus</name>
    <dbReference type="NCBI Taxonomy" id="60185"/>
    <lineage>
        <taxon>Eukaryota</taxon>
        <taxon>Fungi</taxon>
        <taxon>Fungi incertae sedis</taxon>
        <taxon>Mucoromycota</taxon>
        <taxon>Mucoromycotina</taxon>
        <taxon>Mucoromycetes</taxon>
        <taxon>Mucorales</taxon>
        <taxon>Lichtheimiaceae</taxon>
        <taxon>Phascolomyces</taxon>
    </lineage>
</organism>
<accession>A0AAD5PA81</accession>
<keyword evidence="2" id="KW-1185">Reference proteome</keyword>
<reference evidence="1" key="2">
    <citation type="submission" date="2023-02" db="EMBL/GenBank/DDBJ databases">
        <authorList>
            <consortium name="DOE Joint Genome Institute"/>
            <person name="Mondo S.J."/>
            <person name="Chang Y."/>
            <person name="Wang Y."/>
            <person name="Ahrendt S."/>
            <person name="Andreopoulos W."/>
            <person name="Barry K."/>
            <person name="Beard J."/>
            <person name="Benny G.L."/>
            <person name="Blankenship S."/>
            <person name="Bonito G."/>
            <person name="Cuomo C."/>
            <person name="Desiro A."/>
            <person name="Gervers K.A."/>
            <person name="Hundley H."/>
            <person name="Kuo A."/>
            <person name="LaButti K."/>
            <person name="Lang B.F."/>
            <person name="Lipzen A."/>
            <person name="O'Donnell K."/>
            <person name="Pangilinan J."/>
            <person name="Reynolds N."/>
            <person name="Sandor L."/>
            <person name="Smith M.W."/>
            <person name="Tsang A."/>
            <person name="Grigoriev I.V."/>
            <person name="Stajich J.E."/>
            <person name="Spatafora J.W."/>
        </authorList>
    </citation>
    <scope>NUCLEOTIDE SEQUENCE</scope>
    <source>
        <strain evidence="1">RSA 2281</strain>
    </source>
</reference>